<accession>A0AAV4PHU2</accession>
<organism evidence="12 13">
    <name type="scientific">Caerostris extrusa</name>
    <name type="common">Bark spider</name>
    <name type="synonym">Caerostris bankana</name>
    <dbReference type="NCBI Taxonomy" id="172846"/>
    <lineage>
        <taxon>Eukaryota</taxon>
        <taxon>Metazoa</taxon>
        <taxon>Ecdysozoa</taxon>
        <taxon>Arthropoda</taxon>
        <taxon>Chelicerata</taxon>
        <taxon>Arachnida</taxon>
        <taxon>Araneae</taxon>
        <taxon>Araneomorphae</taxon>
        <taxon>Entelegynae</taxon>
        <taxon>Araneoidea</taxon>
        <taxon>Araneidae</taxon>
        <taxon>Caerostris</taxon>
    </lineage>
</organism>
<dbReference type="AlphaFoldDB" id="A0AAV4PHU2"/>
<evidence type="ECO:0000259" key="11">
    <source>
        <dbReference type="SMART" id="SM00918"/>
    </source>
</evidence>
<evidence type="ECO:0000256" key="2">
    <source>
        <dbReference type="ARBA" id="ARBA00022448"/>
    </source>
</evidence>
<keyword evidence="7 12" id="KW-0675">Receptor</keyword>
<keyword evidence="6" id="KW-0472">Membrane</keyword>
<evidence type="ECO:0000313" key="12">
    <source>
        <dbReference type="EMBL" id="GIX95570.1"/>
    </source>
</evidence>
<dbReference type="GO" id="GO:0016020">
    <property type="term" value="C:membrane"/>
    <property type="evidence" value="ECO:0007669"/>
    <property type="project" value="UniProtKB-SubCell"/>
</dbReference>
<dbReference type="Proteomes" id="UP001054945">
    <property type="component" value="Unassembled WGS sequence"/>
</dbReference>
<proteinExistence type="predicted"/>
<evidence type="ECO:0000256" key="4">
    <source>
        <dbReference type="ARBA" id="ARBA00022989"/>
    </source>
</evidence>
<evidence type="ECO:0000256" key="1">
    <source>
        <dbReference type="ARBA" id="ARBA00004141"/>
    </source>
</evidence>
<evidence type="ECO:0000256" key="7">
    <source>
        <dbReference type="ARBA" id="ARBA00023170"/>
    </source>
</evidence>
<keyword evidence="2" id="KW-0813">Transport</keyword>
<keyword evidence="3" id="KW-0812">Transmembrane</keyword>
<comment type="caution">
    <text evidence="12">The sequence shown here is derived from an EMBL/GenBank/DDBJ whole genome shotgun (WGS) entry which is preliminary data.</text>
</comment>
<evidence type="ECO:0000256" key="9">
    <source>
        <dbReference type="ARBA" id="ARBA00023286"/>
    </source>
</evidence>
<protein>
    <submittedName>
        <fullName evidence="12">Glutamate receptor</fullName>
    </submittedName>
</protein>
<evidence type="ECO:0000256" key="5">
    <source>
        <dbReference type="ARBA" id="ARBA00023065"/>
    </source>
</evidence>
<evidence type="ECO:0000256" key="6">
    <source>
        <dbReference type="ARBA" id="ARBA00023136"/>
    </source>
</evidence>
<keyword evidence="10" id="KW-0407">Ion channel</keyword>
<evidence type="ECO:0000256" key="10">
    <source>
        <dbReference type="ARBA" id="ARBA00023303"/>
    </source>
</evidence>
<dbReference type="GO" id="GO:0015276">
    <property type="term" value="F:ligand-gated monoatomic ion channel activity"/>
    <property type="evidence" value="ECO:0007669"/>
    <property type="project" value="InterPro"/>
</dbReference>
<keyword evidence="5" id="KW-0406">Ion transport</keyword>
<gene>
    <name evidence="12" type="primary">KBP_1</name>
    <name evidence="12" type="ORF">CEXT_255281</name>
</gene>
<dbReference type="InterPro" id="IPR019594">
    <property type="entry name" value="Glu/Gly-bd"/>
</dbReference>
<keyword evidence="9" id="KW-1071">Ligand-gated ion channel</keyword>
<feature type="domain" description="Ionotropic glutamate receptor L-glutamate and glycine-binding" evidence="11">
    <location>
        <begin position="13"/>
        <end position="77"/>
    </location>
</feature>
<evidence type="ECO:0000256" key="8">
    <source>
        <dbReference type="ARBA" id="ARBA00023180"/>
    </source>
</evidence>
<comment type="subcellular location">
    <subcellularLocation>
        <location evidence="1">Membrane</location>
        <topology evidence="1">Multi-pass membrane protein</topology>
    </subcellularLocation>
</comment>
<reference evidence="12 13" key="1">
    <citation type="submission" date="2021-06" db="EMBL/GenBank/DDBJ databases">
        <title>Caerostris extrusa draft genome.</title>
        <authorList>
            <person name="Kono N."/>
            <person name="Arakawa K."/>
        </authorList>
    </citation>
    <scope>NUCLEOTIDE SEQUENCE [LARGE SCALE GENOMIC DNA]</scope>
</reference>
<dbReference type="EMBL" id="BPLR01004534">
    <property type="protein sequence ID" value="GIX95570.1"/>
    <property type="molecule type" value="Genomic_DNA"/>
</dbReference>
<evidence type="ECO:0000256" key="3">
    <source>
        <dbReference type="ARBA" id="ARBA00022692"/>
    </source>
</evidence>
<keyword evidence="8" id="KW-0325">Glycoprotein</keyword>
<dbReference type="Pfam" id="PF10613">
    <property type="entry name" value="Lig_chan-Glu_bd"/>
    <property type="match status" value="1"/>
</dbReference>
<keyword evidence="4" id="KW-1133">Transmembrane helix</keyword>
<dbReference type="Gene3D" id="3.40.190.10">
    <property type="entry name" value="Periplasmic binding protein-like II"/>
    <property type="match status" value="1"/>
</dbReference>
<name>A0AAV4PHU2_CAEEX</name>
<dbReference type="SUPFAM" id="SSF53850">
    <property type="entry name" value="Periplasmic binding protein-like II"/>
    <property type="match status" value="1"/>
</dbReference>
<evidence type="ECO:0000313" key="13">
    <source>
        <dbReference type="Proteomes" id="UP001054945"/>
    </source>
</evidence>
<dbReference type="SMART" id="SM00918">
    <property type="entry name" value="Lig_chan-Glu_bd"/>
    <property type="match status" value="1"/>
</dbReference>
<sequence>MKFPAEIQIGAVPLKNLLEIIRDENGNTQLGGNIGRLIHLVTSELKFKYKIKIPLDNEFGTRGPGGNWTGLLGMLQRKEADMVFSIAVTEERTEVADFSQPYAFDAATFW</sequence>
<keyword evidence="13" id="KW-1185">Reference proteome</keyword>